<sequence>MFSLLGFTLLVFPSMSVLLLSLISCGKSRPSRRLEMHSVSHSHDVTGSSSSDSSKLLENVYVTPAKSKVVRSRKEIRSS</sequence>
<dbReference type="EMBL" id="KN609016">
    <property type="protein sequence ID" value="KHJ78784.1"/>
    <property type="molecule type" value="Genomic_DNA"/>
</dbReference>
<evidence type="ECO:0008006" key="5">
    <source>
        <dbReference type="Google" id="ProtNLM"/>
    </source>
</evidence>
<feature type="compositionally biased region" description="Low complexity" evidence="1">
    <location>
        <begin position="45"/>
        <end position="54"/>
    </location>
</feature>
<feature type="compositionally biased region" description="Basic and acidic residues" evidence="1">
    <location>
        <begin position="34"/>
        <end position="44"/>
    </location>
</feature>
<feature type="signal peptide" evidence="2">
    <location>
        <begin position="1"/>
        <end position="28"/>
    </location>
</feature>
<accession>A0A0B1S1G7</accession>
<keyword evidence="2" id="KW-0732">Signal</keyword>
<evidence type="ECO:0000256" key="2">
    <source>
        <dbReference type="SAM" id="SignalP"/>
    </source>
</evidence>
<evidence type="ECO:0000256" key="1">
    <source>
        <dbReference type="SAM" id="MobiDB-lite"/>
    </source>
</evidence>
<dbReference type="AlphaFoldDB" id="A0A0B1S1G7"/>
<feature type="region of interest" description="Disordered" evidence="1">
    <location>
        <begin position="34"/>
        <end position="54"/>
    </location>
</feature>
<dbReference type="Proteomes" id="UP000053660">
    <property type="component" value="Unassembled WGS sequence"/>
</dbReference>
<name>A0A0B1S1G7_OESDE</name>
<gene>
    <name evidence="3" type="ORF">OESDEN_21592</name>
</gene>
<protein>
    <recommendedName>
        <fullName evidence="5">Secreted protein</fullName>
    </recommendedName>
</protein>
<evidence type="ECO:0000313" key="3">
    <source>
        <dbReference type="EMBL" id="KHJ78784.1"/>
    </source>
</evidence>
<reference evidence="3 4" key="1">
    <citation type="submission" date="2014-03" db="EMBL/GenBank/DDBJ databases">
        <title>Draft genome of the hookworm Oesophagostomum dentatum.</title>
        <authorList>
            <person name="Mitreva M."/>
        </authorList>
    </citation>
    <scope>NUCLEOTIDE SEQUENCE [LARGE SCALE GENOMIC DNA]</scope>
    <source>
        <strain evidence="3 4">OD-Hann</strain>
    </source>
</reference>
<keyword evidence="4" id="KW-1185">Reference proteome</keyword>
<evidence type="ECO:0000313" key="4">
    <source>
        <dbReference type="Proteomes" id="UP000053660"/>
    </source>
</evidence>
<proteinExistence type="predicted"/>
<feature type="chain" id="PRO_5002060674" description="Secreted protein" evidence="2">
    <location>
        <begin position="29"/>
        <end position="79"/>
    </location>
</feature>
<organism evidence="3 4">
    <name type="scientific">Oesophagostomum dentatum</name>
    <name type="common">Nodular worm</name>
    <dbReference type="NCBI Taxonomy" id="61180"/>
    <lineage>
        <taxon>Eukaryota</taxon>
        <taxon>Metazoa</taxon>
        <taxon>Ecdysozoa</taxon>
        <taxon>Nematoda</taxon>
        <taxon>Chromadorea</taxon>
        <taxon>Rhabditida</taxon>
        <taxon>Rhabditina</taxon>
        <taxon>Rhabditomorpha</taxon>
        <taxon>Strongyloidea</taxon>
        <taxon>Strongylidae</taxon>
        <taxon>Oesophagostomum</taxon>
    </lineage>
</organism>